<reference evidence="1 2" key="1">
    <citation type="submission" date="2020-07" db="EMBL/GenBank/DDBJ databases">
        <title>Genomic Encyclopedia of Type Strains, Phase IV (KMG-V): Genome sequencing to study the core and pangenomes of soil and plant-associated prokaryotes.</title>
        <authorList>
            <person name="Whitman W."/>
        </authorList>
    </citation>
    <scope>NUCLEOTIDE SEQUENCE [LARGE SCALE GENOMIC DNA]</scope>
    <source>
        <strain evidence="1 2">M8UP30</strain>
    </source>
</reference>
<accession>A0A7Y9NP12</accession>
<gene>
    <name evidence="1" type="ORF">HDF12_002727</name>
</gene>
<dbReference type="InterPro" id="IPR029044">
    <property type="entry name" value="Nucleotide-diphossugar_trans"/>
</dbReference>
<dbReference type="Proteomes" id="UP000534186">
    <property type="component" value="Unassembled WGS sequence"/>
</dbReference>
<sequence>MNLRAAKSDVSSRVVEAWLFFLRNETKVTKFQLRRLTSRNEHSKERVVAAGGPVVSVTTYGERLSTVHLALESIAAGSVLPSRLILWVDSAEGFANRSAGLKRLVERGLEIYLTENFGPHTKYYPYLLSTDTFDVPLVTADDDLLYSRWWLEGLVRAHRENPEGVNCYRAHRIGLGNGAITPYQTWEPCRSSEAGFLHFGTGVSGCIYPMSLLKRLKLAGAEFMQLCPKADDVWLHVNALRAGMKTRQIWNRPLRFPFVPGTQGSGLYHSNVLLARNDEQIRSTYTAEDIAVLEAEESSLHPR</sequence>
<comment type="caution">
    <text evidence="1">The sequence shown here is derived from an EMBL/GenBank/DDBJ whole genome shotgun (WGS) entry which is preliminary data.</text>
</comment>
<dbReference type="SUPFAM" id="SSF53448">
    <property type="entry name" value="Nucleotide-diphospho-sugar transferases"/>
    <property type="match status" value="1"/>
</dbReference>
<evidence type="ECO:0000313" key="1">
    <source>
        <dbReference type="EMBL" id="NYF52328.1"/>
    </source>
</evidence>
<protein>
    <recommendedName>
        <fullName evidence="3">Glycosyltransferase family 2 protein</fullName>
    </recommendedName>
</protein>
<organism evidence="1 2">
    <name type="scientific">Tunturiibacter lichenicola</name>
    <dbReference type="NCBI Taxonomy" id="2051959"/>
    <lineage>
        <taxon>Bacteria</taxon>
        <taxon>Pseudomonadati</taxon>
        <taxon>Acidobacteriota</taxon>
        <taxon>Terriglobia</taxon>
        <taxon>Terriglobales</taxon>
        <taxon>Acidobacteriaceae</taxon>
        <taxon>Tunturiibacter</taxon>
    </lineage>
</organism>
<dbReference type="EMBL" id="JACCCV010000002">
    <property type="protein sequence ID" value="NYF52328.1"/>
    <property type="molecule type" value="Genomic_DNA"/>
</dbReference>
<evidence type="ECO:0000313" key="2">
    <source>
        <dbReference type="Proteomes" id="UP000534186"/>
    </source>
</evidence>
<dbReference type="AlphaFoldDB" id="A0A7Y9NP12"/>
<evidence type="ECO:0008006" key="3">
    <source>
        <dbReference type="Google" id="ProtNLM"/>
    </source>
</evidence>
<proteinExistence type="predicted"/>
<name>A0A7Y9NP12_9BACT</name>